<dbReference type="Proteomes" id="UP000014937">
    <property type="component" value="Unassembled WGS sequence"/>
</dbReference>
<accession>R6WT39</accession>
<gene>
    <name evidence="1" type="ORF">BN587_01067</name>
</gene>
<evidence type="ECO:0000313" key="2">
    <source>
        <dbReference type="Proteomes" id="UP000014937"/>
    </source>
</evidence>
<dbReference type="HOGENOM" id="CLU_2131099_0_0_9"/>
<organism evidence="1 2">
    <name type="scientific">Phascolarctobacterium succinatutens CAG:287</name>
    <dbReference type="NCBI Taxonomy" id="1263101"/>
    <lineage>
        <taxon>Bacteria</taxon>
        <taxon>Bacillati</taxon>
        <taxon>Bacillota</taxon>
        <taxon>Negativicutes</taxon>
        <taxon>Acidaminococcales</taxon>
        <taxon>Acidaminococcaceae</taxon>
        <taxon>Phascolarctobacterium</taxon>
    </lineage>
</organism>
<dbReference type="EMBL" id="CBGL010000127">
    <property type="protein sequence ID" value="CDD12510.1"/>
    <property type="molecule type" value="Genomic_DNA"/>
</dbReference>
<sequence>MSTEKWLHVQEKAQNNNGISVLETEPCSSFANAEKLPHHSGLIGKWVDLKEENALNHTPSGESIIDQMIELEGTSVCQSIAEEDKMCKDMRKIEDPFVTDTKFKRLGGTFRRF</sequence>
<proteinExistence type="predicted"/>
<reference evidence="1" key="1">
    <citation type="submission" date="2012-11" db="EMBL/GenBank/DDBJ databases">
        <title>Dependencies among metagenomic species, viruses, plasmids and units of genetic variation.</title>
        <authorList>
            <person name="Nielsen H.B."/>
            <person name="Almeida M."/>
            <person name="Juncker A.S."/>
            <person name="Rasmussen S."/>
            <person name="Li J."/>
            <person name="Sunagawa S."/>
            <person name="Plichta D."/>
            <person name="Gautier L."/>
            <person name="Le Chatelier E."/>
            <person name="Peletier E."/>
            <person name="Bonde I."/>
            <person name="Nielsen T."/>
            <person name="Manichanh C."/>
            <person name="Arumugam M."/>
            <person name="Batto J."/>
            <person name="Santos M.B.Q.D."/>
            <person name="Blom N."/>
            <person name="Borruel N."/>
            <person name="Burgdorf K.S."/>
            <person name="Boumezbeur F."/>
            <person name="Casellas F."/>
            <person name="Dore J."/>
            <person name="Guarner F."/>
            <person name="Hansen T."/>
            <person name="Hildebrand F."/>
            <person name="Kaas R.S."/>
            <person name="Kennedy S."/>
            <person name="Kristiansen K."/>
            <person name="Kultima J.R."/>
            <person name="Leonard P."/>
            <person name="Levenez F."/>
            <person name="Lund O."/>
            <person name="Moumen B."/>
            <person name="Le Paslier D."/>
            <person name="Pons N."/>
            <person name="Pedersen O."/>
            <person name="Prifti E."/>
            <person name="Qin J."/>
            <person name="Raes J."/>
            <person name="Tap J."/>
            <person name="Tims S."/>
            <person name="Ussery D.W."/>
            <person name="Yamada T."/>
            <person name="MetaHit consortium"/>
            <person name="Renault P."/>
            <person name="Sicheritz-Ponten T."/>
            <person name="Bork P."/>
            <person name="Wang J."/>
            <person name="Brunak S."/>
            <person name="Ehrlich S.D."/>
        </authorList>
    </citation>
    <scope>NUCLEOTIDE SEQUENCE [LARGE SCALE GENOMIC DNA]</scope>
</reference>
<comment type="caution">
    <text evidence="1">The sequence shown here is derived from an EMBL/GenBank/DDBJ whole genome shotgun (WGS) entry which is preliminary data.</text>
</comment>
<dbReference type="AlphaFoldDB" id="R6WT39"/>
<dbReference type="RefSeq" id="WP_021720131.1">
    <property type="nucleotide sequence ID" value="NZ_FR892791.1"/>
</dbReference>
<protein>
    <submittedName>
        <fullName evidence="1">Uncharacterized protein</fullName>
    </submittedName>
</protein>
<name>R6WT39_9FIRM</name>
<evidence type="ECO:0000313" key="1">
    <source>
        <dbReference type="EMBL" id="CDD12510.1"/>
    </source>
</evidence>